<reference evidence="2" key="1">
    <citation type="submission" date="2005-06" db="EMBL/GenBank/DDBJ databases">
        <authorList>
            <person name="Lennard N."/>
            <person name="Barron A."/>
            <person name="Clark L."/>
            <person name="Corton C."/>
            <person name="Harris B."/>
            <person name="Line A."/>
            <person name="Berriman M."/>
            <person name="Hertz-Fowler C."/>
            <person name="Renauld H."/>
            <person name="Bohme U."/>
            <person name="Arrowsmith C."/>
            <person name="Cronin C."/>
            <person name="Davies R."/>
            <person name="Doggett J."/>
            <person name="Fraser A."/>
            <person name="Johnson D."/>
            <person name="Larke N."/>
            <person name="Leech V."/>
            <person name="Lord A."/>
            <person name="MacLeod A."/>
            <person name="Norbertczak H."/>
            <person name="Ormand D."/>
            <person name="Quail M."/>
            <person name="Rabbinowitsch E."/>
            <person name="Rajandream M."/>
            <person name="Reitter C."/>
            <person name="Sharp S."/>
            <person name="Woodward J."/>
            <person name="Hall N."/>
            <person name="Melville S.and.Barrell.B."/>
        </authorList>
    </citation>
    <scope>NUCLEOTIDE SEQUENCE</scope>
    <source>
        <strain evidence="2">927/4 GUTat10.1</strain>
    </source>
</reference>
<name>Q4FKV0_TRYB2</name>
<dbReference type="AlphaFoldDB" id="Q4FKV0"/>
<feature type="region of interest" description="Disordered" evidence="1">
    <location>
        <begin position="50"/>
        <end position="75"/>
    </location>
</feature>
<proteinExistence type="predicted"/>
<protein>
    <submittedName>
        <fullName evidence="2">Uncharacterized protein</fullName>
    </submittedName>
</protein>
<sequence length="138" mass="15588">MKLPRNCGPHIRIVSPRLSFCGLIAWKNARFQRLYLRGWFRAPSSRSTLAGANADKLPNPPRHKRRMEKATGNTTTGLRNARILKKREFIPDVYVPIGALQAPIKVSFLAANSFIIILPHSWLPSRLLKRFTSTGTAK</sequence>
<accession>Q4FKV0</accession>
<evidence type="ECO:0000256" key="1">
    <source>
        <dbReference type="SAM" id="MobiDB-lite"/>
    </source>
</evidence>
<organism evidence="2">
    <name type="scientific">Trypanosoma brucei brucei (strain 927/4 GUTat10.1)</name>
    <dbReference type="NCBI Taxonomy" id="185431"/>
    <lineage>
        <taxon>Eukaryota</taxon>
        <taxon>Discoba</taxon>
        <taxon>Euglenozoa</taxon>
        <taxon>Kinetoplastea</taxon>
        <taxon>Metakinetoplastina</taxon>
        <taxon>Trypanosomatida</taxon>
        <taxon>Trypanosomatidae</taxon>
        <taxon>Trypanosoma</taxon>
    </lineage>
</organism>
<gene>
    <name evidence="2" type="ORF">Tb09.v4.0020</name>
</gene>
<evidence type="ECO:0000313" key="2">
    <source>
        <dbReference type="EMBL" id="CAJ16195.1"/>
    </source>
</evidence>
<dbReference type="EMBL" id="CT009751">
    <property type="protein sequence ID" value="CAJ16195.1"/>
    <property type="molecule type" value="Genomic_DNA"/>
</dbReference>
<dbReference type="VEuPathDB" id="TriTrypDB:Tb09.v4.0020"/>